<sequence length="98" mass="10954">MNTETFLGSITLLITIIAAIICFIKFKGLVGFSTLFLGIVLTLIIFAISKIIQLLTINTVGMTSLEEQLMELAEDDVINLVIDPNIKMPNRETRRNKK</sequence>
<keyword evidence="1" id="KW-0472">Membrane</keyword>
<protein>
    <submittedName>
        <fullName evidence="2">Uncharacterized protein</fullName>
    </submittedName>
</protein>
<name>A0A7Y0HPU9_9CLOT</name>
<dbReference type="AlphaFoldDB" id="A0A7Y0HPU9"/>
<dbReference type="RefSeq" id="WP_169297677.1">
    <property type="nucleotide sequence ID" value="NZ_JABBNI010000017.1"/>
</dbReference>
<keyword evidence="1" id="KW-0812">Transmembrane</keyword>
<organism evidence="2 3">
    <name type="scientific">Clostridium muellerianum</name>
    <dbReference type="NCBI Taxonomy" id="2716538"/>
    <lineage>
        <taxon>Bacteria</taxon>
        <taxon>Bacillati</taxon>
        <taxon>Bacillota</taxon>
        <taxon>Clostridia</taxon>
        <taxon>Eubacteriales</taxon>
        <taxon>Clostridiaceae</taxon>
        <taxon>Clostridium</taxon>
    </lineage>
</organism>
<dbReference type="Proteomes" id="UP000537131">
    <property type="component" value="Unassembled WGS sequence"/>
</dbReference>
<evidence type="ECO:0000313" key="3">
    <source>
        <dbReference type="Proteomes" id="UP000537131"/>
    </source>
</evidence>
<feature type="transmembrane region" description="Helical" evidence="1">
    <location>
        <begin position="6"/>
        <end position="24"/>
    </location>
</feature>
<feature type="transmembrane region" description="Helical" evidence="1">
    <location>
        <begin position="29"/>
        <end position="48"/>
    </location>
</feature>
<accession>A0A7Y0HPU9</accession>
<evidence type="ECO:0000313" key="2">
    <source>
        <dbReference type="EMBL" id="NMM63078.1"/>
    </source>
</evidence>
<gene>
    <name evidence="2" type="ORF">HBE96_10270</name>
</gene>
<comment type="caution">
    <text evidence="2">The sequence shown here is derived from an EMBL/GenBank/DDBJ whole genome shotgun (WGS) entry which is preliminary data.</text>
</comment>
<dbReference type="EMBL" id="JABBNI010000017">
    <property type="protein sequence ID" value="NMM63078.1"/>
    <property type="molecule type" value="Genomic_DNA"/>
</dbReference>
<evidence type="ECO:0000256" key="1">
    <source>
        <dbReference type="SAM" id="Phobius"/>
    </source>
</evidence>
<reference evidence="2 3" key="1">
    <citation type="submission" date="2020-06" db="EMBL/GenBank/DDBJ databases">
        <title>Complete Genome Sequence of Clostridium muelleri sp. nov. P21T, an Acid-Alcohol Producing Acetogen Isolated from Old Hay.</title>
        <authorList>
            <person name="Duncan K.E."/>
            <person name="Tanner R.S."/>
        </authorList>
    </citation>
    <scope>NUCLEOTIDE SEQUENCE [LARGE SCALE GENOMIC DNA]</scope>
    <source>
        <strain evidence="2 3">P21</strain>
    </source>
</reference>
<keyword evidence="1" id="KW-1133">Transmembrane helix</keyword>
<proteinExistence type="predicted"/>
<keyword evidence="3" id="KW-1185">Reference proteome</keyword>